<feature type="domain" description="5'-Nucleotidase C-terminal" evidence="1">
    <location>
        <begin position="78"/>
        <end position="209"/>
    </location>
</feature>
<accession>F0S7X3</accession>
<dbReference type="Pfam" id="PF02872">
    <property type="entry name" value="5_nucleotid_C"/>
    <property type="match status" value="1"/>
</dbReference>
<dbReference type="RefSeq" id="WP_013634861.1">
    <property type="nucleotide sequence ID" value="NC_015177.1"/>
</dbReference>
<gene>
    <name evidence="2" type="ordered locus">Pedsa_3853</name>
</gene>
<evidence type="ECO:0000313" key="2">
    <source>
        <dbReference type="EMBL" id="ADY54381.1"/>
    </source>
</evidence>
<dbReference type="PRINTS" id="PR01607">
    <property type="entry name" value="APYRASEFAMLY"/>
</dbReference>
<evidence type="ECO:0000259" key="1">
    <source>
        <dbReference type="Pfam" id="PF02872"/>
    </source>
</evidence>
<dbReference type="InterPro" id="IPR006179">
    <property type="entry name" value="5_nucleotidase/apyrase"/>
</dbReference>
<dbReference type="SMR" id="F0S7X3"/>
<dbReference type="GO" id="GO:0009166">
    <property type="term" value="P:nucleotide catabolic process"/>
    <property type="evidence" value="ECO:0007669"/>
    <property type="project" value="InterPro"/>
</dbReference>
<dbReference type="EMBL" id="CP002545">
    <property type="protein sequence ID" value="ADY54381.1"/>
    <property type="molecule type" value="Genomic_DNA"/>
</dbReference>
<name>F0S7X3_PSESL</name>
<reference evidence="3" key="2">
    <citation type="submission" date="2011-02" db="EMBL/GenBank/DDBJ databases">
        <title>The complete genome of Pedobacter saltans DSM 12145.</title>
        <authorList>
            <consortium name="US DOE Joint Genome Institute (JGI-PGF)"/>
            <person name="Lucas S."/>
            <person name="Copeland A."/>
            <person name="Lapidus A."/>
            <person name="Bruce D."/>
            <person name="Goodwin L."/>
            <person name="Pitluck S."/>
            <person name="Kyrpides N."/>
            <person name="Mavromatis K."/>
            <person name="Pagani I."/>
            <person name="Ivanova N."/>
            <person name="Ovchinnikova G."/>
            <person name="Lu M."/>
            <person name="Detter J.C."/>
            <person name="Han C."/>
            <person name="Land M."/>
            <person name="Hauser L."/>
            <person name="Markowitz V."/>
            <person name="Cheng J.-F."/>
            <person name="Hugenholtz P."/>
            <person name="Woyke T."/>
            <person name="Wu D."/>
            <person name="Tindall B."/>
            <person name="Pomrenke H.G."/>
            <person name="Brambilla E."/>
            <person name="Klenk H.-P."/>
            <person name="Eisen J.A."/>
        </authorList>
    </citation>
    <scope>NUCLEOTIDE SEQUENCE [LARGE SCALE GENOMIC DNA]</scope>
    <source>
        <strain evidence="3">ATCC 51119 / DSM 12145 / JCM 21818 / LMG 10337 / NBRC 100064 / NCIMB 13643</strain>
    </source>
</reference>
<dbReference type="PANTHER" id="PTHR11575">
    <property type="entry name" value="5'-NUCLEOTIDASE-RELATED"/>
    <property type="match status" value="1"/>
</dbReference>
<dbReference type="KEGG" id="psn:Pedsa_3853"/>
<dbReference type="PANTHER" id="PTHR11575:SF24">
    <property type="entry name" value="5'-NUCLEOTIDASE"/>
    <property type="match status" value="1"/>
</dbReference>
<dbReference type="AlphaFoldDB" id="F0S7X3"/>
<keyword evidence="3" id="KW-1185">Reference proteome</keyword>
<dbReference type="HOGENOM" id="CLU_094493_0_0_10"/>
<dbReference type="InterPro" id="IPR008334">
    <property type="entry name" value="5'-Nucleotdase_C"/>
</dbReference>
<dbReference type="Gene3D" id="3.90.780.10">
    <property type="entry name" value="5'-Nucleotidase, C-terminal domain"/>
    <property type="match status" value="1"/>
</dbReference>
<dbReference type="InterPro" id="IPR036907">
    <property type="entry name" value="5'-Nucleotdase_C_sf"/>
</dbReference>
<dbReference type="PROSITE" id="PS51257">
    <property type="entry name" value="PROKAR_LIPOPROTEIN"/>
    <property type="match status" value="1"/>
</dbReference>
<dbReference type="STRING" id="762903.Pedsa_3853"/>
<evidence type="ECO:0000313" key="3">
    <source>
        <dbReference type="Proteomes" id="UP000000310"/>
    </source>
</evidence>
<sequence length="251" mass="27933">MKVKFGSQHLLIGGLVLLVQACSPKYHLYQSKPSQYEVNANLPVDSNILSYYNPYKQKLDSIMNDIVVYSDVEIIKDKPEGLMNNFFGDAIAEASRDKGIVFDVAYSNYGGLRTALPKGPIPRSKIFELMPFENAIVTVKFKGTDMQSFFDFLARSGGDAISGARFKIDHATKKAVDITVNGKPLDITKDYIVLTSDYMANGGDGGEIFNKAIERKDQNFLLRDALLNYVDKVKRSGKTLNPKLDGRISIK</sequence>
<dbReference type="GO" id="GO:0016787">
    <property type="term" value="F:hydrolase activity"/>
    <property type="evidence" value="ECO:0007669"/>
    <property type="project" value="InterPro"/>
</dbReference>
<proteinExistence type="predicted"/>
<dbReference type="eggNOG" id="COG0737">
    <property type="taxonomic scope" value="Bacteria"/>
</dbReference>
<dbReference type="Proteomes" id="UP000000310">
    <property type="component" value="Chromosome"/>
</dbReference>
<dbReference type="OrthoDB" id="4762412at2"/>
<reference evidence="2 3" key="1">
    <citation type="journal article" date="2011" name="Stand. Genomic Sci.">
        <title>Complete genome sequence of the gliding, heparinolytic Pedobacter saltans type strain (113).</title>
        <authorList>
            <person name="Liolios K."/>
            <person name="Sikorski J."/>
            <person name="Lu M."/>
            <person name="Nolan M."/>
            <person name="Lapidus A."/>
            <person name="Lucas S."/>
            <person name="Hammon N."/>
            <person name="Deshpande S."/>
            <person name="Cheng J.F."/>
            <person name="Tapia R."/>
            <person name="Han C."/>
            <person name="Goodwin L."/>
            <person name="Pitluck S."/>
            <person name="Huntemann M."/>
            <person name="Ivanova N."/>
            <person name="Pagani I."/>
            <person name="Mavromatis K."/>
            <person name="Ovchinikova G."/>
            <person name="Pati A."/>
            <person name="Chen A."/>
            <person name="Palaniappan K."/>
            <person name="Land M."/>
            <person name="Hauser L."/>
            <person name="Brambilla E.M."/>
            <person name="Kotsyurbenko O."/>
            <person name="Rohde M."/>
            <person name="Tindall B.J."/>
            <person name="Abt B."/>
            <person name="Goker M."/>
            <person name="Detter J.C."/>
            <person name="Woyke T."/>
            <person name="Bristow J."/>
            <person name="Eisen J.A."/>
            <person name="Markowitz V."/>
            <person name="Hugenholtz P."/>
            <person name="Klenk H.P."/>
            <person name="Kyrpides N.C."/>
        </authorList>
    </citation>
    <scope>NUCLEOTIDE SEQUENCE [LARGE SCALE GENOMIC DNA]</scope>
    <source>
        <strain evidence="3">ATCC 51119 / DSM 12145 / JCM 21818 / LMG 10337 / NBRC 100064 / NCIMB 13643</strain>
    </source>
</reference>
<dbReference type="SUPFAM" id="SSF55816">
    <property type="entry name" value="5'-nucleotidase (syn. UDP-sugar hydrolase), C-terminal domain"/>
    <property type="match status" value="1"/>
</dbReference>
<protein>
    <submittedName>
        <fullName evidence="2">5'-Nucleotidase domain-containing protein</fullName>
    </submittedName>
</protein>
<organism evidence="2 3">
    <name type="scientific">Pseudopedobacter saltans (strain ATCC 51119 / DSM 12145 / JCM 21818 / CCUG 39354 / LMG 10337 / NBRC 100064 / NCIMB 13643)</name>
    <name type="common">Pedobacter saltans</name>
    <dbReference type="NCBI Taxonomy" id="762903"/>
    <lineage>
        <taxon>Bacteria</taxon>
        <taxon>Pseudomonadati</taxon>
        <taxon>Bacteroidota</taxon>
        <taxon>Sphingobacteriia</taxon>
        <taxon>Sphingobacteriales</taxon>
        <taxon>Sphingobacteriaceae</taxon>
        <taxon>Pseudopedobacter</taxon>
    </lineage>
</organism>